<proteinExistence type="predicted"/>
<dbReference type="AlphaFoldDB" id="A0A6J4M109"/>
<evidence type="ECO:0000256" key="1">
    <source>
        <dbReference type="SAM" id="MobiDB-lite"/>
    </source>
</evidence>
<feature type="signal peptide" evidence="2">
    <location>
        <begin position="1"/>
        <end position="22"/>
    </location>
</feature>
<protein>
    <submittedName>
        <fullName evidence="4">Oligopeptide ABC transporter, periplasmic oligopeptide-binding protein OppA</fullName>
    </submittedName>
</protein>
<name>A0A6J4M109_9ACTN</name>
<evidence type="ECO:0000259" key="3">
    <source>
        <dbReference type="Pfam" id="PF00496"/>
    </source>
</evidence>
<dbReference type="SUPFAM" id="SSF53850">
    <property type="entry name" value="Periplasmic binding protein-like II"/>
    <property type="match status" value="1"/>
</dbReference>
<reference evidence="4" key="1">
    <citation type="submission" date="2020-02" db="EMBL/GenBank/DDBJ databases">
        <authorList>
            <person name="Meier V. D."/>
        </authorList>
    </citation>
    <scope>NUCLEOTIDE SEQUENCE</scope>
    <source>
        <strain evidence="4">AVDCRST_MAG34</strain>
    </source>
</reference>
<gene>
    <name evidence="4" type="ORF">AVDCRST_MAG34-1321</name>
</gene>
<dbReference type="Pfam" id="PF00496">
    <property type="entry name" value="SBP_bac_5"/>
    <property type="match status" value="1"/>
</dbReference>
<evidence type="ECO:0000256" key="2">
    <source>
        <dbReference type="SAM" id="SignalP"/>
    </source>
</evidence>
<dbReference type="GO" id="GO:0042597">
    <property type="term" value="C:periplasmic space"/>
    <property type="evidence" value="ECO:0007669"/>
    <property type="project" value="UniProtKB-ARBA"/>
</dbReference>
<evidence type="ECO:0000313" key="4">
    <source>
        <dbReference type="EMBL" id="CAA9347166.1"/>
    </source>
</evidence>
<dbReference type="PIRSF" id="PIRSF002741">
    <property type="entry name" value="MppA"/>
    <property type="match status" value="1"/>
</dbReference>
<feature type="domain" description="Solute-binding protein family 5" evidence="3">
    <location>
        <begin position="116"/>
        <end position="508"/>
    </location>
</feature>
<organism evidence="4">
    <name type="scientific">uncultured Nocardioidaceae bacterium</name>
    <dbReference type="NCBI Taxonomy" id="253824"/>
    <lineage>
        <taxon>Bacteria</taxon>
        <taxon>Bacillati</taxon>
        <taxon>Actinomycetota</taxon>
        <taxon>Actinomycetes</taxon>
        <taxon>Propionibacteriales</taxon>
        <taxon>Nocardioidaceae</taxon>
        <taxon>environmental samples</taxon>
    </lineage>
</organism>
<dbReference type="Gene3D" id="3.10.105.10">
    <property type="entry name" value="Dipeptide-binding Protein, Domain 3"/>
    <property type="match status" value="1"/>
</dbReference>
<dbReference type="PANTHER" id="PTHR30290">
    <property type="entry name" value="PERIPLASMIC BINDING COMPONENT OF ABC TRANSPORTER"/>
    <property type="match status" value="1"/>
</dbReference>
<sequence length="595" mass="64802">MRFRKPIVALATTGLLALSACGGGGDEGDRASGDNNVDQEKLGQTGEAQDPEREGPVEIEGAQEGGTVTVLTNTGLTTSLDPQDLYYVDSNGIMTALVTRQLTQFAYDEESGEMTLIPDLATDLGQPNDDFTEWTFEIREGVKWENGDPLTAEDVARGIIASMDQKAFPNGPGLYYSNPYFLGGDKYKGMYSGNDPEGTKQQAVSVDGNKVIVKMSQPFPDFPYYGTFPAMGPRPAGAVGDPGKYAQGPLSTGPYKIKDYTRSKSLVLERNPEWDPATDPGRTAYPDGYNFKAGVQATQIDQILLADQGEGQTTMTYDDVQAQNYRKFQQQAPDRLVTGGSPCTYYYAADYRKITDMAVREALVWGLPYKDQLLAAGLIPDVTAIPATSIMPPGIPGRESFNPVEGHEPFVTDAEKAKKILQDSGNEGFEIKFLWATDDEISTKTKDVLIKGLEAAGFKATPVPTTLANLAADRDDAKNPVNLRSAGWCSDWPSGATWIPPLFGSTDIEGVGLGTNYGAFSEPEIDAKIKEAMRASVEDQPKLWAELDKEIMTEYLPVIPRYYTGVAQLHGSKIQGHFIDTTLGFPTLRNFWISQ</sequence>
<keyword evidence="2" id="KW-0732">Signal</keyword>
<accession>A0A6J4M109</accession>
<dbReference type="PROSITE" id="PS51257">
    <property type="entry name" value="PROKAR_LIPOPROTEIN"/>
    <property type="match status" value="1"/>
</dbReference>
<dbReference type="EMBL" id="CADCUI010000029">
    <property type="protein sequence ID" value="CAA9347166.1"/>
    <property type="molecule type" value="Genomic_DNA"/>
</dbReference>
<dbReference type="InterPro" id="IPR000914">
    <property type="entry name" value="SBP_5_dom"/>
</dbReference>
<dbReference type="Gene3D" id="3.40.190.10">
    <property type="entry name" value="Periplasmic binding protein-like II"/>
    <property type="match status" value="1"/>
</dbReference>
<dbReference type="GO" id="GO:1904680">
    <property type="term" value="F:peptide transmembrane transporter activity"/>
    <property type="evidence" value="ECO:0007669"/>
    <property type="project" value="TreeGrafter"/>
</dbReference>
<dbReference type="InterPro" id="IPR039424">
    <property type="entry name" value="SBP_5"/>
</dbReference>
<dbReference type="InterPro" id="IPR030678">
    <property type="entry name" value="Peptide/Ni-bd"/>
</dbReference>
<feature type="chain" id="PRO_5038669285" evidence="2">
    <location>
        <begin position="23"/>
        <end position="595"/>
    </location>
</feature>
<dbReference type="GO" id="GO:0043190">
    <property type="term" value="C:ATP-binding cassette (ABC) transporter complex"/>
    <property type="evidence" value="ECO:0007669"/>
    <property type="project" value="InterPro"/>
</dbReference>
<dbReference type="PANTHER" id="PTHR30290:SF83">
    <property type="entry name" value="ABC TRANSPORTER SUBSTRATE-BINDING PROTEIN"/>
    <property type="match status" value="1"/>
</dbReference>
<feature type="region of interest" description="Disordered" evidence="1">
    <location>
        <begin position="24"/>
        <end position="55"/>
    </location>
</feature>
<dbReference type="GO" id="GO:0015833">
    <property type="term" value="P:peptide transport"/>
    <property type="evidence" value="ECO:0007669"/>
    <property type="project" value="TreeGrafter"/>
</dbReference>